<organism evidence="2 3">
    <name type="scientific">Paenibacillus aurantiacus</name>
    <dbReference type="NCBI Taxonomy" id="1936118"/>
    <lineage>
        <taxon>Bacteria</taxon>
        <taxon>Bacillati</taxon>
        <taxon>Bacillota</taxon>
        <taxon>Bacilli</taxon>
        <taxon>Bacillales</taxon>
        <taxon>Paenibacillaceae</taxon>
        <taxon>Paenibacillus</taxon>
    </lineage>
</organism>
<dbReference type="CDD" id="cd03823">
    <property type="entry name" value="GT4_ExpE7-like"/>
    <property type="match status" value="1"/>
</dbReference>
<dbReference type="Pfam" id="PF13692">
    <property type="entry name" value="Glyco_trans_1_4"/>
    <property type="match status" value="1"/>
</dbReference>
<dbReference type="PANTHER" id="PTHR12526">
    <property type="entry name" value="GLYCOSYLTRANSFERASE"/>
    <property type="match status" value="1"/>
</dbReference>
<evidence type="ECO:0000259" key="1">
    <source>
        <dbReference type="Pfam" id="PF13579"/>
    </source>
</evidence>
<keyword evidence="3" id="KW-1185">Reference proteome</keyword>
<comment type="caution">
    <text evidence="2">The sequence shown here is derived from an EMBL/GenBank/DDBJ whole genome shotgun (WGS) entry which is preliminary data.</text>
</comment>
<dbReference type="Gene3D" id="3.40.50.2000">
    <property type="entry name" value="Glycogen Phosphorylase B"/>
    <property type="match status" value="2"/>
</dbReference>
<dbReference type="RefSeq" id="WP_377493072.1">
    <property type="nucleotide sequence ID" value="NZ_JBHMDO010000017.1"/>
</dbReference>
<proteinExistence type="predicted"/>
<dbReference type="EMBL" id="JBHMDO010000017">
    <property type="protein sequence ID" value="MFB9326100.1"/>
    <property type="molecule type" value="Genomic_DNA"/>
</dbReference>
<evidence type="ECO:0000313" key="2">
    <source>
        <dbReference type="EMBL" id="MFB9326100.1"/>
    </source>
</evidence>
<dbReference type="PANTHER" id="PTHR12526:SF638">
    <property type="entry name" value="SPORE COAT PROTEIN SA"/>
    <property type="match status" value="1"/>
</dbReference>
<gene>
    <name evidence="2" type="ORF">ACFFSY_09275</name>
</gene>
<feature type="domain" description="Glycosyltransferase subfamily 4-like N-terminal" evidence="1">
    <location>
        <begin position="100"/>
        <end position="221"/>
    </location>
</feature>
<reference evidence="2 3" key="1">
    <citation type="submission" date="2024-09" db="EMBL/GenBank/DDBJ databases">
        <authorList>
            <person name="Sun Q."/>
            <person name="Mori K."/>
        </authorList>
    </citation>
    <scope>NUCLEOTIDE SEQUENCE [LARGE SCALE GENOMIC DNA]</scope>
    <source>
        <strain evidence="2 3">TISTR 2452</strain>
    </source>
</reference>
<accession>A0ABV5KMG7</accession>
<name>A0ABV5KMG7_9BACL</name>
<dbReference type="InterPro" id="IPR028098">
    <property type="entry name" value="Glyco_trans_4-like_N"/>
</dbReference>
<sequence>MARKRIRKPAARRKITVPAARRKGITAGRRRLGRRRGPVLKRTKPVRRHAQIVTSALPVPALNLPDVPHFAPAPPSERQLSGTKLSILYLVHCFFPESYTGTEKFVLNMAKDMQRRGHRVKVATYSGLVPDDAPLAFGDVLAYEYEFEGIPVLAYRHRRHDPAQAAGIGDHSLLALAEVILTREQPNLLHVGHAMRGMEFVQAARNLGIPYVMTLTDFWFACPRSNLLRVDKQLCAGPEGGAACMMHCQIPYAADRLNVQLPLLLGASRILSPSVFLASFVKQALPDLAIEVLPHGIRPETVAPNTKSYGKGSSITIVYGGSLNEHKGVHVLIAAMAKIRARRLQLHIYGSGEPEYANKLYKAAARDARISFRGPYAEGDLPRIYQEADLAAVPSVWYENYPLALHEALAAHVPVLASNIGGMAEKIVDGLNGYTFRAGDASHLAERISMVARDPSLLNGLKDHIRAMPLPTVGVEADAYESIYFTYAR</sequence>
<dbReference type="Pfam" id="PF13579">
    <property type="entry name" value="Glyco_trans_4_4"/>
    <property type="match status" value="1"/>
</dbReference>
<evidence type="ECO:0000313" key="3">
    <source>
        <dbReference type="Proteomes" id="UP001589747"/>
    </source>
</evidence>
<dbReference type="Proteomes" id="UP001589747">
    <property type="component" value="Unassembled WGS sequence"/>
</dbReference>
<protein>
    <submittedName>
        <fullName evidence="2">Glycosyltransferase family 4 protein</fullName>
    </submittedName>
</protein>
<dbReference type="SUPFAM" id="SSF53756">
    <property type="entry name" value="UDP-Glycosyltransferase/glycogen phosphorylase"/>
    <property type="match status" value="1"/>
</dbReference>